<accession>A0A6I4LZ95</accession>
<evidence type="ECO:0000313" key="2">
    <source>
        <dbReference type="Proteomes" id="UP000471147"/>
    </source>
</evidence>
<dbReference type="Gene3D" id="1.25.40.10">
    <property type="entry name" value="Tetratricopeptide repeat domain"/>
    <property type="match status" value="1"/>
</dbReference>
<evidence type="ECO:0000313" key="1">
    <source>
        <dbReference type="EMBL" id="MVZ98341.1"/>
    </source>
</evidence>
<dbReference type="EMBL" id="SDWJ01000002">
    <property type="protein sequence ID" value="MVZ98341.1"/>
    <property type="molecule type" value="Genomic_DNA"/>
</dbReference>
<dbReference type="Proteomes" id="UP000471147">
    <property type="component" value="Unassembled WGS sequence"/>
</dbReference>
<evidence type="ECO:0008006" key="3">
    <source>
        <dbReference type="Google" id="ProtNLM"/>
    </source>
</evidence>
<reference evidence="1 2" key="1">
    <citation type="submission" date="2019-01" db="EMBL/GenBank/DDBJ databases">
        <title>Sphingorhabdus lacus sp.nov., isolated from an oligotrophic freshwater lake.</title>
        <authorList>
            <person name="Park M."/>
        </authorList>
    </citation>
    <scope>NUCLEOTIDE SEQUENCE [LARGE SCALE GENOMIC DNA]</scope>
    <source>
        <strain evidence="1 2">IMCC26285</strain>
    </source>
</reference>
<protein>
    <recommendedName>
        <fullName evidence="3">Tetratricopeptide repeat protein</fullName>
    </recommendedName>
</protein>
<dbReference type="Pfam" id="PF13759">
    <property type="entry name" value="2OG-FeII_Oxy_5"/>
    <property type="match status" value="1"/>
</dbReference>
<sequence length="452" mass="49637">MDAAALFRTACQARQTQDIESAIEAIDEAQCAAPNHPQIAAVRALLHYESWRPASALFARAAALDPQDLELSRNQALALQSEGDGLGAQALLENELHRRPDWISGHATLSRIRQTSGEPGLYDRSFAEACAGPGAPLALHLAWFHNAAIAKEWAKVRSILESAERIFPDQPALRAARFYNAAETGDDTSAEAALAEITFMTDPGFDLCRVRFHLRRGQWAEAERCARRHIGTPAGAMFWPYLSLIWRLTGNALAQWLDGTPAYLSVIDLDVSSRQISDLADVLRRLHILQAPYPEQSVRGGTQTDRPLFFHPDPVIQTARRTIMDAVRGYVDALPPQDPHHPLLSPDRAALLLDGSWSVRLNGKGFHASHTHVNGWISSAFYVALPGQPGPPPSGHFALGTPPPELGLNLPAYCTVEPKPGRLVLFPSTMWHSTIPFEAGERLTIAFDIKRP</sequence>
<dbReference type="RefSeq" id="WP_160354261.1">
    <property type="nucleotide sequence ID" value="NZ_SDWJ01000002.1"/>
</dbReference>
<name>A0A6I4LZ95_9SPHN</name>
<comment type="caution">
    <text evidence="1">The sequence shown here is derived from an EMBL/GenBank/DDBJ whole genome shotgun (WGS) entry which is preliminary data.</text>
</comment>
<proteinExistence type="predicted"/>
<keyword evidence="2" id="KW-1185">Reference proteome</keyword>
<dbReference type="OrthoDB" id="9783136at2"/>
<gene>
    <name evidence="1" type="ORF">EUU23_11615</name>
</gene>
<dbReference type="Gene3D" id="2.60.120.620">
    <property type="entry name" value="q2cbj1_9rhob like domain"/>
    <property type="match status" value="1"/>
</dbReference>
<organism evidence="1 2">
    <name type="scientific">Sphingorhabdus profundilacus</name>
    <dbReference type="NCBI Taxonomy" id="2509718"/>
    <lineage>
        <taxon>Bacteria</taxon>
        <taxon>Pseudomonadati</taxon>
        <taxon>Pseudomonadota</taxon>
        <taxon>Alphaproteobacteria</taxon>
        <taxon>Sphingomonadales</taxon>
        <taxon>Sphingomonadaceae</taxon>
        <taxon>Sphingorhabdus</taxon>
    </lineage>
</organism>
<dbReference type="InterPro" id="IPR011990">
    <property type="entry name" value="TPR-like_helical_dom_sf"/>
</dbReference>
<dbReference type="SUPFAM" id="SSF48452">
    <property type="entry name" value="TPR-like"/>
    <property type="match status" value="1"/>
</dbReference>
<dbReference type="AlphaFoldDB" id="A0A6I4LZ95"/>
<dbReference type="InterPro" id="IPR012668">
    <property type="entry name" value="CHP02466"/>
</dbReference>